<keyword evidence="1" id="KW-0812">Transmembrane</keyword>
<organism evidence="2 3">
    <name type="scientific">Pseudomonas frederiksbergensis</name>
    <dbReference type="NCBI Taxonomy" id="104087"/>
    <lineage>
        <taxon>Bacteria</taxon>
        <taxon>Pseudomonadati</taxon>
        <taxon>Pseudomonadota</taxon>
        <taxon>Gammaproteobacteria</taxon>
        <taxon>Pseudomonadales</taxon>
        <taxon>Pseudomonadaceae</taxon>
        <taxon>Pseudomonas</taxon>
    </lineage>
</organism>
<proteinExistence type="predicted"/>
<evidence type="ECO:0000313" key="2">
    <source>
        <dbReference type="EMBL" id="KHK61538.1"/>
    </source>
</evidence>
<dbReference type="InterPro" id="IPR008523">
    <property type="entry name" value="DUF805"/>
</dbReference>
<feature type="transmembrane region" description="Helical" evidence="1">
    <location>
        <begin position="50"/>
        <end position="70"/>
    </location>
</feature>
<comment type="caution">
    <text evidence="2">The sequence shown here is derived from an EMBL/GenBank/DDBJ whole genome shotgun (WGS) entry which is preliminary data.</text>
</comment>
<dbReference type="Proteomes" id="UP000030949">
    <property type="component" value="Unassembled WGS sequence"/>
</dbReference>
<dbReference type="Pfam" id="PF05656">
    <property type="entry name" value="DUF805"/>
    <property type="match status" value="1"/>
</dbReference>
<evidence type="ECO:0008006" key="4">
    <source>
        <dbReference type="Google" id="ProtNLM"/>
    </source>
</evidence>
<dbReference type="RefSeq" id="WP_039594406.1">
    <property type="nucleotide sequence ID" value="NZ_CP142104.1"/>
</dbReference>
<accession>A0A0B1YX80</accession>
<keyword evidence="1" id="KW-1133">Transmembrane helix</keyword>
<keyword evidence="1" id="KW-0472">Membrane</keyword>
<feature type="transmembrane region" description="Helical" evidence="1">
    <location>
        <begin position="23"/>
        <end position="44"/>
    </location>
</feature>
<dbReference type="EMBL" id="JQGJ01000031">
    <property type="protein sequence ID" value="KHK61538.1"/>
    <property type="molecule type" value="Genomic_DNA"/>
</dbReference>
<sequence>MKWYWQVMRQYATFRGRASREEYWMFFLLEFCLGLLFFGFGIATGLNKEIYFLLLYPAYCLLTVCPRLAVTWRRYHDMNKSGLNIFWGLVPVVGPFIVLISLAASGTKGPNNYGLDPLDQPVAVS</sequence>
<dbReference type="PANTHER" id="PTHR34980">
    <property type="entry name" value="INNER MEMBRANE PROTEIN-RELATED-RELATED"/>
    <property type="match status" value="1"/>
</dbReference>
<dbReference type="GO" id="GO:0005886">
    <property type="term" value="C:plasma membrane"/>
    <property type="evidence" value="ECO:0007669"/>
    <property type="project" value="TreeGrafter"/>
</dbReference>
<evidence type="ECO:0000313" key="3">
    <source>
        <dbReference type="Proteomes" id="UP000030949"/>
    </source>
</evidence>
<dbReference type="PANTHER" id="PTHR34980:SF2">
    <property type="entry name" value="INNER MEMBRANE PROTEIN YHAH-RELATED"/>
    <property type="match status" value="1"/>
</dbReference>
<gene>
    <name evidence="2" type="ORF">JZ00_28205</name>
</gene>
<name>A0A0B1YX80_9PSED</name>
<reference evidence="3" key="1">
    <citation type="submission" date="2015-03" db="EMBL/GenBank/DDBJ databases">
        <title>Pseudomonas frederiksbergensis hydrocarbon degrader.</title>
        <authorList>
            <person name="Brown L.M."/>
            <person name="Ruiz O.N."/>
            <person name="Mueller S."/>
            <person name="Gunasekera T.S."/>
        </authorList>
    </citation>
    <scope>NUCLEOTIDE SEQUENCE [LARGE SCALE GENOMIC DNA]</scope>
    <source>
        <strain evidence="3">SI8</strain>
    </source>
</reference>
<feature type="transmembrane region" description="Helical" evidence="1">
    <location>
        <begin position="82"/>
        <end position="104"/>
    </location>
</feature>
<evidence type="ECO:0000256" key="1">
    <source>
        <dbReference type="SAM" id="Phobius"/>
    </source>
</evidence>
<protein>
    <recommendedName>
        <fullName evidence="4">DUF805 domain-containing protein</fullName>
    </recommendedName>
</protein>
<dbReference type="AlphaFoldDB" id="A0A0B1YX80"/>
<dbReference type="OrthoDB" id="9812349at2"/>